<dbReference type="GO" id="GO:0003924">
    <property type="term" value="F:GTPase activity"/>
    <property type="evidence" value="ECO:0007669"/>
    <property type="project" value="InterPro"/>
</dbReference>
<dbReference type="EMBL" id="VFML01000002">
    <property type="protein sequence ID" value="TQI94572.1"/>
    <property type="molecule type" value="Genomic_DNA"/>
</dbReference>
<dbReference type="InterPro" id="IPR005517">
    <property type="entry name" value="Transl_elong_EFG/EF2_IV"/>
</dbReference>
<feature type="compositionally biased region" description="Basic and acidic residues" evidence="4">
    <location>
        <begin position="641"/>
        <end position="650"/>
    </location>
</feature>
<dbReference type="InterPro" id="IPR000640">
    <property type="entry name" value="EFG_V-like"/>
</dbReference>
<dbReference type="SUPFAM" id="SSF54980">
    <property type="entry name" value="EF-G C-terminal domain-like"/>
    <property type="match status" value="2"/>
</dbReference>
<dbReference type="InterPro" id="IPR000795">
    <property type="entry name" value="T_Tr_GTP-bd_dom"/>
</dbReference>
<dbReference type="OrthoDB" id="9801472at2"/>
<feature type="region of interest" description="Disordered" evidence="4">
    <location>
        <begin position="630"/>
        <end position="650"/>
    </location>
</feature>
<dbReference type="Gene3D" id="2.40.30.10">
    <property type="entry name" value="Translation factors"/>
    <property type="match status" value="1"/>
</dbReference>
<dbReference type="Pfam" id="PF03764">
    <property type="entry name" value="EFG_IV"/>
    <property type="match status" value="1"/>
</dbReference>
<dbReference type="GO" id="GO:0006412">
    <property type="term" value="P:translation"/>
    <property type="evidence" value="ECO:0007669"/>
    <property type="project" value="UniProtKB-KW"/>
</dbReference>
<dbReference type="InterPro" id="IPR031157">
    <property type="entry name" value="G_TR_CS"/>
</dbReference>
<dbReference type="SMART" id="SM00889">
    <property type="entry name" value="EFG_IV"/>
    <property type="match status" value="1"/>
</dbReference>
<sequence>MNTLNLGILAHVDAGKTSLTERLLHAAGVIDEVGSVDEGSTRTDSLALERARGITIKSAVVSFVVDDVTINLIDTPGHPDFIAEVERVLTVLDGAVLVLSAVEGVQAQTRVLMRTLRRLGIPTLLFVNKIDRRGADTERVCRDIAAKLSSTAISMGRTHGQGTRGCGFVPYGATTPGFPGRLTEVLAERDDDILAAYLGQRRAVPYDRLRTELSGQTGQAVVYPVYFGSAMTGAGIPELITGITGLLPAGSGEVDGPAAGGVFKVERGPAGERVAYVRMFSGTVRVRDRLRLRDGSEGKVTAIEVFDRGGTTRRTAVSAGRIGLLHGLGGVRIGDPIGVSGKDLTRQHFAPPTLETVVVPRHQEQRGALHLALTQLAEQDPLINLRQDDLRKEIAVSLYGEVQKEVIGATLTEEFGVAVTFRETTTICLERPAGTGAAAEILHEGENPFLATVGLRVDPAPPGTGVDFRLEVEPGSLPSAFRTAVEETVRETLSQGIHGWEVTDCVVTMTRSGYLARQSRSHGTFDKSMSSTAGDFRNLTPLVLMDALCRAGTRVYEPLHHFRIELPEDTLGTLAPVLAQLDAVPRETRAHGAACLLEGEIPAARVHELHQRLPGLTRGEGVLECAYHRHEPVRGPAPSRPRTDHNPLNRKEYLLNARRRVRS</sequence>
<dbReference type="PROSITE" id="PS51722">
    <property type="entry name" value="G_TR_2"/>
    <property type="match status" value="1"/>
</dbReference>
<dbReference type="PRINTS" id="PR01037">
    <property type="entry name" value="TCRTETOQM"/>
</dbReference>
<dbReference type="CDD" id="cd16258">
    <property type="entry name" value="Tet_III"/>
    <property type="match status" value="1"/>
</dbReference>
<organism evidence="6 7">
    <name type="scientific">Amycolatopsis cihanbeyliensis</name>
    <dbReference type="NCBI Taxonomy" id="1128664"/>
    <lineage>
        <taxon>Bacteria</taxon>
        <taxon>Bacillati</taxon>
        <taxon>Actinomycetota</taxon>
        <taxon>Actinomycetes</taxon>
        <taxon>Pseudonocardiales</taxon>
        <taxon>Pseudonocardiaceae</taxon>
        <taxon>Amycolatopsis</taxon>
    </lineage>
</organism>
<dbReference type="PROSITE" id="PS00301">
    <property type="entry name" value="G_TR_1"/>
    <property type="match status" value="1"/>
</dbReference>
<dbReference type="InterPro" id="IPR020568">
    <property type="entry name" value="Ribosomal_Su5_D2-typ_SF"/>
</dbReference>
<keyword evidence="3" id="KW-0342">GTP-binding</keyword>
<evidence type="ECO:0000259" key="5">
    <source>
        <dbReference type="PROSITE" id="PS51722"/>
    </source>
</evidence>
<name>A0A542CUS4_AMYCI</name>
<dbReference type="Pfam" id="PF00009">
    <property type="entry name" value="GTP_EFTU"/>
    <property type="match status" value="1"/>
</dbReference>
<comment type="caution">
    <text evidence="6">The sequence shown here is derived from an EMBL/GenBank/DDBJ whole genome shotgun (WGS) entry which is preliminary data.</text>
</comment>
<dbReference type="Gene3D" id="3.30.230.10">
    <property type="match status" value="1"/>
</dbReference>
<reference evidence="6 7" key="1">
    <citation type="submission" date="2019-06" db="EMBL/GenBank/DDBJ databases">
        <title>Sequencing the genomes of 1000 actinobacteria strains.</title>
        <authorList>
            <person name="Klenk H.-P."/>
        </authorList>
    </citation>
    <scope>NUCLEOTIDE SEQUENCE [LARGE SCALE GENOMIC DNA]</scope>
    <source>
        <strain evidence="6 7">DSM 45679</strain>
    </source>
</reference>
<dbReference type="CDD" id="cd04168">
    <property type="entry name" value="TetM_like"/>
    <property type="match status" value="1"/>
</dbReference>
<dbReference type="SUPFAM" id="SSF54211">
    <property type="entry name" value="Ribosomal protein S5 domain 2-like"/>
    <property type="match status" value="1"/>
</dbReference>
<evidence type="ECO:0000256" key="3">
    <source>
        <dbReference type="ARBA" id="ARBA00023134"/>
    </source>
</evidence>
<dbReference type="InterPro" id="IPR009000">
    <property type="entry name" value="Transl_B-barrel_sf"/>
</dbReference>
<dbReference type="SUPFAM" id="SSF50447">
    <property type="entry name" value="Translation proteins"/>
    <property type="match status" value="1"/>
</dbReference>
<dbReference type="PANTHER" id="PTHR43261">
    <property type="entry name" value="TRANSLATION ELONGATION FACTOR G-RELATED"/>
    <property type="match status" value="1"/>
</dbReference>
<dbReference type="InterPro" id="IPR041095">
    <property type="entry name" value="EFG_II"/>
</dbReference>
<feature type="domain" description="Tr-type G" evidence="5">
    <location>
        <begin position="1"/>
        <end position="253"/>
    </location>
</feature>
<dbReference type="InterPro" id="IPR027417">
    <property type="entry name" value="P-loop_NTPase"/>
</dbReference>
<dbReference type="Pfam" id="PF14492">
    <property type="entry name" value="EFG_III"/>
    <property type="match status" value="1"/>
</dbReference>
<dbReference type="Proteomes" id="UP000320876">
    <property type="component" value="Unassembled WGS sequence"/>
</dbReference>
<dbReference type="AlphaFoldDB" id="A0A542CUS4"/>
<proteinExistence type="predicted"/>
<evidence type="ECO:0000256" key="2">
    <source>
        <dbReference type="ARBA" id="ARBA00022917"/>
    </source>
</evidence>
<dbReference type="GO" id="GO:0032790">
    <property type="term" value="P:ribosome disassembly"/>
    <property type="evidence" value="ECO:0007669"/>
    <property type="project" value="TreeGrafter"/>
</dbReference>
<dbReference type="Pfam" id="PF00679">
    <property type="entry name" value="EFG_C"/>
    <property type="match status" value="1"/>
</dbReference>
<keyword evidence="7" id="KW-1185">Reference proteome</keyword>
<protein>
    <submittedName>
        <fullName evidence="6">Ribosomal protection tetracycline resistance protein</fullName>
    </submittedName>
</protein>
<dbReference type="Gene3D" id="3.40.50.300">
    <property type="entry name" value="P-loop containing nucleotide triphosphate hydrolases"/>
    <property type="match status" value="1"/>
</dbReference>
<dbReference type="InterPro" id="IPR035647">
    <property type="entry name" value="EFG_III/V"/>
</dbReference>
<dbReference type="PANTHER" id="PTHR43261:SF1">
    <property type="entry name" value="RIBOSOME-RELEASING FACTOR 2, MITOCHONDRIAL"/>
    <property type="match status" value="1"/>
</dbReference>
<dbReference type="InterPro" id="IPR005225">
    <property type="entry name" value="Small_GTP-bd"/>
</dbReference>
<evidence type="ECO:0000256" key="4">
    <source>
        <dbReference type="SAM" id="MobiDB-lite"/>
    </source>
</evidence>
<evidence type="ECO:0000256" key="1">
    <source>
        <dbReference type="ARBA" id="ARBA00022741"/>
    </source>
</evidence>
<dbReference type="NCBIfam" id="TIGR00231">
    <property type="entry name" value="small_GTP"/>
    <property type="match status" value="1"/>
</dbReference>
<dbReference type="Gene3D" id="3.30.70.870">
    <property type="entry name" value="Elongation Factor G (Translational Gtpase), domain 3"/>
    <property type="match status" value="1"/>
</dbReference>
<evidence type="ECO:0000313" key="6">
    <source>
        <dbReference type="EMBL" id="TQI94572.1"/>
    </source>
</evidence>
<gene>
    <name evidence="6" type="ORF">FB471_6738</name>
</gene>
<accession>A0A542CUS4</accession>
<keyword evidence="1" id="KW-0547">Nucleotide-binding</keyword>
<evidence type="ECO:0000313" key="7">
    <source>
        <dbReference type="Proteomes" id="UP000320876"/>
    </source>
</evidence>
<keyword evidence="2" id="KW-0648">Protein biosynthesis</keyword>
<dbReference type="InterPro" id="IPR014721">
    <property type="entry name" value="Ribsml_uS5_D2-typ_fold_subgr"/>
</dbReference>
<dbReference type="PRINTS" id="PR00315">
    <property type="entry name" value="ELONGATNFCT"/>
</dbReference>
<dbReference type="SUPFAM" id="SSF52540">
    <property type="entry name" value="P-loop containing nucleoside triphosphate hydrolases"/>
    <property type="match status" value="1"/>
</dbReference>
<dbReference type="GO" id="GO:0005525">
    <property type="term" value="F:GTP binding"/>
    <property type="evidence" value="ECO:0007669"/>
    <property type="project" value="UniProtKB-KW"/>
</dbReference>
<dbReference type="RefSeq" id="WP_142003787.1">
    <property type="nucleotide sequence ID" value="NZ_VFML01000002.1"/>
</dbReference>